<evidence type="ECO:0000313" key="3">
    <source>
        <dbReference type="Proteomes" id="UP001344447"/>
    </source>
</evidence>
<name>A0AAN7YWN1_9MYCE</name>
<proteinExistence type="predicted"/>
<accession>A0AAN7YWN1</accession>
<evidence type="ECO:0000256" key="1">
    <source>
        <dbReference type="SAM" id="SignalP"/>
    </source>
</evidence>
<feature type="signal peptide" evidence="1">
    <location>
        <begin position="1"/>
        <end position="26"/>
    </location>
</feature>
<gene>
    <name evidence="2" type="ORF">RB653_004021</name>
</gene>
<evidence type="ECO:0000313" key="2">
    <source>
        <dbReference type="EMBL" id="KAK5582436.1"/>
    </source>
</evidence>
<dbReference type="Proteomes" id="UP001344447">
    <property type="component" value="Unassembled WGS sequence"/>
</dbReference>
<dbReference type="AlphaFoldDB" id="A0AAN7YWN1"/>
<keyword evidence="3" id="KW-1185">Reference proteome</keyword>
<comment type="caution">
    <text evidence="2">The sequence shown here is derived from an EMBL/GenBank/DDBJ whole genome shotgun (WGS) entry which is preliminary data.</text>
</comment>
<keyword evidence="1" id="KW-0732">Signal</keyword>
<sequence>MHFKNLIVVIFFCIIIFQEQSQFVQSTETLEFTTFDISIKKCLSNVYDVPLDSCSISSGICETGSFTIEKISNLTGQFNLNLYDHSNDCSSQYTQLIFDCNTVINSNITDYGVFNVMCYQSLVDSSSFKLLPSLFLLLTIFASILLI</sequence>
<feature type="chain" id="PRO_5042839192" description="Transmembrane protein" evidence="1">
    <location>
        <begin position="27"/>
        <end position="147"/>
    </location>
</feature>
<reference evidence="2 3" key="1">
    <citation type="submission" date="2023-11" db="EMBL/GenBank/DDBJ databases">
        <title>Dfirmibasis_genome.</title>
        <authorList>
            <person name="Edelbroek B."/>
            <person name="Kjellin J."/>
            <person name="Jerlstrom-Hultqvist J."/>
            <person name="Soderbom F."/>
        </authorList>
    </citation>
    <scope>NUCLEOTIDE SEQUENCE [LARGE SCALE GENOMIC DNA]</scope>
    <source>
        <strain evidence="2 3">TNS-C-14</strain>
    </source>
</reference>
<organism evidence="2 3">
    <name type="scientific">Dictyostelium firmibasis</name>
    <dbReference type="NCBI Taxonomy" id="79012"/>
    <lineage>
        <taxon>Eukaryota</taxon>
        <taxon>Amoebozoa</taxon>
        <taxon>Evosea</taxon>
        <taxon>Eumycetozoa</taxon>
        <taxon>Dictyostelia</taxon>
        <taxon>Dictyosteliales</taxon>
        <taxon>Dictyosteliaceae</taxon>
        <taxon>Dictyostelium</taxon>
    </lineage>
</organism>
<protein>
    <recommendedName>
        <fullName evidence="4">Transmembrane protein</fullName>
    </recommendedName>
</protein>
<evidence type="ECO:0008006" key="4">
    <source>
        <dbReference type="Google" id="ProtNLM"/>
    </source>
</evidence>
<dbReference type="EMBL" id="JAVFKY010000001">
    <property type="protein sequence ID" value="KAK5582436.1"/>
    <property type="molecule type" value="Genomic_DNA"/>
</dbReference>